<keyword evidence="2" id="KW-0653">Protein transport</keyword>
<dbReference type="Proteomes" id="UP000250266">
    <property type="component" value="Unassembled WGS sequence"/>
</dbReference>
<evidence type="ECO:0000256" key="3">
    <source>
        <dbReference type="ARBA" id="ARBA00023006"/>
    </source>
</evidence>
<protein>
    <submittedName>
        <fullName evidence="4">Uncharacterized protein</fullName>
    </submittedName>
</protein>
<dbReference type="GO" id="GO:0015031">
    <property type="term" value="P:protein transport"/>
    <property type="evidence" value="ECO:0007669"/>
    <property type="project" value="UniProtKB-KW"/>
</dbReference>
<evidence type="ECO:0000256" key="1">
    <source>
        <dbReference type="ARBA" id="ARBA00022786"/>
    </source>
</evidence>
<proteinExistence type="predicted"/>
<gene>
    <name evidence="4" type="ORF">K432DRAFT_452825</name>
</gene>
<name>A0A8E2EAH2_9PEZI</name>
<sequence>MTSVASFPFVSTSEFEAACVKLSQHFDESGHAQNDWDSARLVQEQATVYLSITRVLAGTEKATQSPHEIIDGKDEVEEQDEEALPKQTQNKMGPIVEYNILLSPSYQVPVLYITIKDSNRAIPSTIETLYQYVVPEQFKAQVESIGVIGGITMTVCRLDDWVISA</sequence>
<dbReference type="GO" id="GO:0019787">
    <property type="term" value="F:ubiquitin-like protein transferase activity"/>
    <property type="evidence" value="ECO:0007669"/>
    <property type="project" value="InterPro"/>
</dbReference>
<reference evidence="4 5" key="1">
    <citation type="journal article" date="2016" name="Nat. Commun.">
        <title>Ectomycorrhizal ecology is imprinted in the genome of the dominant symbiotic fungus Cenococcum geophilum.</title>
        <authorList>
            <consortium name="DOE Joint Genome Institute"/>
            <person name="Peter M."/>
            <person name="Kohler A."/>
            <person name="Ohm R.A."/>
            <person name="Kuo A."/>
            <person name="Krutzmann J."/>
            <person name="Morin E."/>
            <person name="Arend M."/>
            <person name="Barry K.W."/>
            <person name="Binder M."/>
            <person name="Choi C."/>
            <person name="Clum A."/>
            <person name="Copeland A."/>
            <person name="Grisel N."/>
            <person name="Haridas S."/>
            <person name="Kipfer T."/>
            <person name="LaButti K."/>
            <person name="Lindquist E."/>
            <person name="Lipzen A."/>
            <person name="Maire R."/>
            <person name="Meier B."/>
            <person name="Mihaltcheva S."/>
            <person name="Molinier V."/>
            <person name="Murat C."/>
            <person name="Poggeler S."/>
            <person name="Quandt C.A."/>
            <person name="Sperisen C."/>
            <person name="Tritt A."/>
            <person name="Tisserant E."/>
            <person name="Crous P.W."/>
            <person name="Henrissat B."/>
            <person name="Nehls U."/>
            <person name="Egli S."/>
            <person name="Spatafora J.W."/>
            <person name="Grigoriev I.V."/>
            <person name="Martin F.M."/>
        </authorList>
    </citation>
    <scope>NUCLEOTIDE SEQUENCE [LARGE SCALE GENOMIC DNA]</scope>
    <source>
        <strain evidence="4 5">CBS 459.81</strain>
    </source>
</reference>
<keyword evidence="3" id="KW-0072">Autophagy</keyword>
<evidence type="ECO:0000256" key="2">
    <source>
        <dbReference type="ARBA" id="ARBA00022927"/>
    </source>
</evidence>
<organism evidence="4 5">
    <name type="scientific">Lepidopterella palustris CBS 459.81</name>
    <dbReference type="NCBI Taxonomy" id="1314670"/>
    <lineage>
        <taxon>Eukaryota</taxon>
        <taxon>Fungi</taxon>
        <taxon>Dikarya</taxon>
        <taxon>Ascomycota</taxon>
        <taxon>Pezizomycotina</taxon>
        <taxon>Dothideomycetes</taxon>
        <taxon>Pleosporomycetidae</taxon>
        <taxon>Mytilinidiales</taxon>
        <taxon>Argynnaceae</taxon>
        <taxon>Lepidopterella</taxon>
    </lineage>
</organism>
<dbReference type="Pfam" id="PF03987">
    <property type="entry name" value="Autophagy_act_C"/>
    <property type="match status" value="1"/>
</dbReference>
<keyword evidence="1" id="KW-0833">Ubl conjugation pathway</keyword>
<dbReference type="OrthoDB" id="4089664at2759"/>
<accession>A0A8E2EAH2</accession>
<dbReference type="GO" id="GO:0006914">
    <property type="term" value="P:autophagy"/>
    <property type="evidence" value="ECO:0007669"/>
    <property type="project" value="UniProtKB-KW"/>
</dbReference>
<dbReference type="EMBL" id="KV744960">
    <property type="protein sequence ID" value="OCK80421.1"/>
    <property type="molecule type" value="Genomic_DNA"/>
</dbReference>
<dbReference type="InterPro" id="IPR007135">
    <property type="entry name" value="Atg3/Atg10"/>
</dbReference>
<evidence type="ECO:0000313" key="4">
    <source>
        <dbReference type="EMBL" id="OCK80421.1"/>
    </source>
</evidence>
<evidence type="ECO:0000313" key="5">
    <source>
        <dbReference type="Proteomes" id="UP000250266"/>
    </source>
</evidence>
<keyword evidence="2" id="KW-0813">Transport</keyword>
<keyword evidence="5" id="KW-1185">Reference proteome</keyword>
<dbReference type="AlphaFoldDB" id="A0A8E2EAH2"/>